<organism evidence="2 3">
    <name type="scientific">Phaeodactylum tricornutum (strain CCAP 1055/1)</name>
    <dbReference type="NCBI Taxonomy" id="556484"/>
    <lineage>
        <taxon>Eukaryota</taxon>
        <taxon>Sar</taxon>
        <taxon>Stramenopiles</taxon>
        <taxon>Ochrophyta</taxon>
        <taxon>Bacillariophyta</taxon>
        <taxon>Bacillariophyceae</taxon>
        <taxon>Bacillariophycidae</taxon>
        <taxon>Naviculales</taxon>
        <taxon>Phaeodactylaceae</taxon>
        <taxon>Phaeodactylum</taxon>
    </lineage>
</organism>
<dbReference type="RefSeq" id="XP_002186295.1">
    <property type="nucleotide sequence ID" value="XM_002186259.1"/>
</dbReference>
<accession>B5Y4H5</accession>
<dbReference type="GeneID" id="7204270"/>
<evidence type="ECO:0000256" key="1">
    <source>
        <dbReference type="SAM" id="MobiDB-lite"/>
    </source>
</evidence>
<name>B5Y4H5_PHATC</name>
<dbReference type="PaxDb" id="2850-Phatr33150"/>
<dbReference type="AlphaFoldDB" id="B5Y4H5"/>
<dbReference type="OrthoDB" id="48529at2759"/>
<proteinExistence type="predicted"/>
<feature type="region of interest" description="Disordered" evidence="1">
    <location>
        <begin position="90"/>
        <end position="115"/>
    </location>
</feature>
<keyword evidence="3" id="KW-1185">Reference proteome</keyword>
<feature type="compositionally biased region" description="Basic and acidic residues" evidence="1">
    <location>
        <begin position="97"/>
        <end position="114"/>
    </location>
</feature>
<sequence>MASTKGVAGLFALTASAAFLSIAGIFTAQGTVQNIQGTTAQLKDSLMNMDTLFRSEANFQIISAHDPFAFSSNKSAEQYIETSDDSMAEYQTGPIRSDTRLERNGKEPEKDFRKPVWSNSSDYSIDSPTILVQLGDFNFSAGNTDSITKELQSLKQRGPDRIIAEKRVFQIDKKGPLDQGLKSFVSLYAANHTNMGQRNGYITIPFLTTHQMSAKDLIVDKYYNDIRRIYHFDKSCCMDVPNPDESVFHFRNFIRESGRLRHRAGYEELAPEQVANELFAHLNPGDKVAIASRFSDDFRTQMIVDALEKRQLRVRVTEPRSGVADFCFLLYAQKELVGTAKSLFLFGLAYLEMPQGFDLIQQ</sequence>
<dbReference type="InParanoid" id="B5Y4H5"/>
<dbReference type="eggNOG" id="ENOG502SUSC">
    <property type="taxonomic scope" value="Eukaryota"/>
</dbReference>
<reference evidence="2 3" key="1">
    <citation type="journal article" date="2008" name="Nature">
        <title>The Phaeodactylum genome reveals the evolutionary history of diatom genomes.</title>
        <authorList>
            <person name="Bowler C."/>
            <person name="Allen A.E."/>
            <person name="Badger J.H."/>
            <person name="Grimwood J."/>
            <person name="Jabbari K."/>
            <person name="Kuo A."/>
            <person name="Maheswari U."/>
            <person name="Martens C."/>
            <person name="Maumus F."/>
            <person name="Otillar R.P."/>
            <person name="Rayko E."/>
            <person name="Salamov A."/>
            <person name="Vandepoele K."/>
            <person name="Beszteri B."/>
            <person name="Gruber A."/>
            <person name="Heijde M."/>
            <person name="Katinka M."/>
            <person name="Mock T."/>
            <person name="Valentin K."/>
            <person name="Verret F."/>
            <person name="Berges J.A."/>
            <person name="Brownlee C."/>
            <person name="Cadoret J.P."/>
            <person name="Chiovitti A."/>
            <person name="Choi C.J."/>
            <person name="Coesel S."/>
            <person name="De Martino A."/>
            <person name="Detter J.C."/>
            <person name="Durkin C."/>
            <person name="Falciatore A."/>
            <person name="Fournet J."/>
            <person name="Haruta M."/>
            <person name="Huysman M.J."/>
            <person name="Jenkins B.D."/>
            <person name="Jiroutova K."/>
            <person name="Jorgensen R.E."/>
            <person name="Joubert Y."/>
            <person name="Kaplan A."/>
            <person name="Kroger N."/>
            <person name="Kroth P.G."/>
            <person name="La Roche J."/>
            <person name="Lindquist E."/>
            <person name="Lommer M."/>
            <person name="Martin-Jezequel V."/>
            <person name="Lopez P.J."/>
            <person name="Lucas S."/>
            <person name="Mangogna M."/>
            <person name="McGinnis K."/>
            <person name="Medlin L.K."/>
            <person name="Montsant A."/>
            <person name="Oudot-Le Secq M.P."/>
            <person name="Napoli C."/>
            <person name="Obornik M."/>
            <person name="Parker M.S."/>
            <person name="Petit J.L."/>
            <person name="Porcel B.M."/>
            <person name="Poulsen N."/>
            <person name="Robison M."/>
            <person name="Rychlewski L."/>
            <person name="Rynearson T.A."/>
            <person name="Schmutz J."/>
            <person name="Shapiro H."/>
            <person name="Siaut M."/>
            <person name="Stanley M."/>
            <person name="Sussman M.R."/>
            <person name="Taylor A.R."/>
            <person name="Vardi A."/>
            <person name="von Dassow P."/>
            <person name="Vyverman W."/>
            <person name="Willis A."/>
            <person name="Wyrwicz L.S."/>
            <person name="Rokhsar D.S."/>
            <person name="Weissenbach J."/>
            <person name="Armbrust E.V."/>
            <person name="Green B.R."/>
            <person name="Van de Peer Y."/>
            <person name="Grigoriev I.V."/>
        </authorList>
    </citation>
    <scope>NUCLEOTIDE SEQUENCE [LARGE SCALE GENOMIC DNA]</scope>
    <source>
        <strain evidence="2 3">CCAP 1055/1</strain>
    </source>
</reference>
<gene>
    <name evidence="2" type="ORF">PHATR_33150</name>
</gene>
<dbReference type="Proteomes" id="UP000000759">
    <property type="component" value="Chromosome 3"/>
</dbReference>
<protein>
    <submittedName>
        <fullName evidence="2">Uncharacterized protein</fullName>
    </submittedName>
</protein>
<dbReference type="EMBL" id="CP001142">
    <property type="protein sequence ID" value="ACI65765.1"/>
    <property type="molecule type" value="Genomic_DNA"/>
</dbReference>
<evidence type="ECO:0000313" key="3">
    <source>
        <dbReference type="Proteomes" id="UP000000759"/>
    </source>
</evidence>
<evidence type="ECO:0000313" key="2">
    <source>
        <dbReference type="EMBL" id="ACI65765.1"/>
    </source>
</evidence>
<dbReference type="KEGG" id="pti:PHATR_33150"/>
<reference evidence="3" key="2">
    <citation type="submission" date="2008-08" db="EMBL/GenBank/DDBJ databases">
        <authorList>
            <consortium name="Diatom Consortium"/>
            <person name="Grigoriev I."/>
            <person name="Grimwood J."/>
            <person name="Kuo A."/>
            <person name="Otillar R.P."/>
            <person name="Salamov A."/>
            <person name="Detter J.C."/>
            <person name="Lindquist E."/>
            <person name="Shapiro H."/>
            <person name="Lucas S."/>
            <person name="Glavina del Rio T."/>
            <person name="Pitluck S."/>
            <person name="Rokhsar D."/>
            <person name="Bowler C."/>
        </authorList>
    </citation>
    <scope>GENOME REANNOTATION</scope>
    <source>
        <strain evidence="3">CCAP 1055/1</strain>
    </source>
</reference>
<dbReference type="HOGENOM" id="CLU_1589626_0_0_1"/>